<gene>
    <name evidence="2" type="ORF">ACH5RR_012575</name>
</gene>
<feature type="domain" description="Reverse transcriptase" evidence="1">
    <location>
        <begin position="13"/>
        <end position="166"/>
    </location>
</feature>
<dbReference type="PANTHER" id="PTHR46890">
    <property type="entry name" value="NON-LTR RETROLELEMENT REVERSE TRANSCRIPTASE-LIKE PROTEIN-RELATED"/>
    <property type="match status" value="1"/>
</dbReference>
<evidence type="ECO:0000313" key="2">
    <source>
        <dbReference type="EMBL" id="KAL3527919.1"/>
    </source>
</evidence>
<dbReference type="Pfam" id="PF00078">
    <property type="entry name" value="RVT_1"/>
    <property type="match status" value="1"/>
</dbReference>
<dbReference type="EMBL" id="JBJUIK010000005">
    <property type="protein sequence ID" value="KAL3527919.1"/>
    <property type="molecule type" value="Genomic_DNA"/>
</dbReference>
<accession>A0ABD3A870</accession>
<organism evidence="2 3">
    <name type="scientific">Cinchona calisaya</name>
    <dbReference type="NCBI Taxonomy" id="153742"/>
    <lineage>
        <taxon>Eukaryota</taxon>
        <taxon>Viridiplantae</taxon>
        <taxon>Streptophyta</taxon>
        <taxon>Embryophyta</taxon>
        <taxon>Tracheophyta</taxon>
        <taxon>Spermatophyta</taxon>
        <taxon>Magnoliopsida</taxon>
        <taxon>eudicotyledons</taxon>
        <taxon>Gunneridae</taxon>
        <taxon>Pentapetalae</taxon>
        <taxon>asterids</taxon>
        <taxon>lamiids</taxon>
        <taxon>Gentianales</taxon>
        <taxon>Rubiaceae</taxon>
        <taxon>Cinchonoideae</taxon>
        <taxon>Cinchoneae</taxon>
        <taxon>Cinchona</taxon>
    </lineage>
</organism>
<dbReference type="PANTHER" id="PTHR46890:SF48">
    <property type="entry name" value="RNA-DIRECTED DNA POLYMERASE"/>
    <property type="match status" value="1"/>
</dbReference>
<keyword evidence="3" id="KW-1185">Reference proteome</keyword>
<comment type="caution">
    <text evidence="2">The sequence shown here is derived from an EMBL/GenBank/DDBJ whole genome shotgun (WGS) entry which is preliminary data.</text>
</comment>
<dbReference type="AlphaFoldDB" id="A0ABD3A870"/>
<proteinExistence type="predicted"/>
<reference evidence="2 3" key="1">
    <citation type="submission" date="2024-11" db="EMBL/GenBank/DDBJ databases">
        <title>A near-complete genome assembly of Cinchona calisaya.</title>
        <authorList>
            <person name="Lian D.C."/>
            <person name="Zhao X.W."/>
            <person name="Wei L."/>
        </authorList>
    </citation>
    <scope>NUCLEOTIDE SEQUENCE [LARGE SCALE GENOMIC DNA]</scope>
    <source>
        <tissue evidence="2">Nenye</tissue>
    </source>
</reference>
<dbReference type="InterPro" id="IPR052343">
    <property type="entry name" value="Retrotransposon-Effector_Assoc"/>
</dbReference>
<dbReference type="Proteomes" id="UP001630127">
    <property type="component" value="Unassembled WGS sequence"/>
</dbReference>
<protein>
    <recommendedName>
        <fullName evidence="1">Reverse transcriptase domain-containing protein</fullName>
    </recommendedName>
</protein>
<evidence type="ECO:0000313" key="3">
    <source>
        <dbReference type="Proteomes" id="UP001630127"/>
    </source>
</evidence>
<name>A0ABD3A870_9GENT</name>
<dbReference type="InterPro" id="IPR000477">
    <property type="entry name" value="RT_dom"/>
</dbReference>
<sequence length="181" mass="20443">MGKMDFCAKWVAWVMKCVTSVTYSFNINGNVCGYVKPSREICQGNPLSLYLFLFLFCIEGLSSILSQCINRHDIIGVKICRRGPSVSHLRFADDTLLFCKADVDVVESRHIHAILQKYETCSGQAVNLDKSSIYFSKNTSLFVRAQICQVMEEVAHKESSKYLGMPMSIGKTKKQVFSFVK</sequence>
<evidence type="ECO:0000259" key="1">
    <source>
        <dbReference type="Pfam" id="PF00078"/>
    </source>
</evidence>